<feature type="binding site" evidence="7">
    <location>
        <position position="59"/>
    </location>
    <ligand>
        <name>tRNA</name>
        <dbReference type="ChEBI" id="CHEBI:17843"/>
    </ligand>
</feature>
<dbReference type="GO" id="GO:0004045">
    <property type="term" value="F:peptidyl-tRNA hydrolase activity"/>
    <property type="evidence" value="ECO:0007669"/>
    <property type="project" value="UniProtKB-UniRule"/>
</dbReference>
<dbReference type="InterPro" id="IPR036416">
    <property type="entry name" value="Pept_tRNA_hydro_sf"/>
</dbReference>
<evidence type="ECO:0000256" key="8">
    <source>
        <dbReference type="RuleBase" id="RU000673"/>
    </source>
</evidence>
<dbReference type="Pfam" id="PF01195">
    <property type="entry name" value="Pept_tRNA_hydro"/>
    <property type="match status" value="1"/>
</dbReference>
<dbReference type="PANTHER" id="PTHR17224">
    <property type="entry name" value="PEPTIDYL-TRNA HYDROLASE"/>
    <property type="match status" value="1"/>
</dbReference>
<keyword evidence="4 7" id="KW-0694">RNA-binding</keyword>
<gene>
    <name evidence="7" type="primary">pth</name>
    <name evidence="10" type="ORF">A2Y82_00615</name>
</gene>
<comment type="catalytic activity">
    <reaction evidence="7 8">
        <text>an N-acyl-L-alpha-aminoacyl-tRNA + H2O = an N-acyl-L-amino acid + a tRNA + H(+)</text>
        <dbReference type="Rhea" id="RHEA:54448"/>
        <dbReference type="Rhea" id="RHEA-COMP:10123"/>
        <dbReference type="Rhea" id="RHEA-COMP:13883"/>
        <dbReference type="ChEBI" id="CHEBI:15377"/>
        <dbReference type="ChEBI" id="CHEBI:15378"/>
        <dbReference type="ChEBI" id="CHEBI:59874"/>
        <dbReference type="ChEBI" id="CHEBI:78442"/>
        <dbReference type="ChEBI" id="CHEBI:138191"/>
        <dbReference type="EC" id="3.1.1.29"/>
    </reaction>
</comment>
<evidence type="ECO:0000313" key="10">
    <source>
        <dbReference type="EMBL" id="OGY41825.1"/>
    </source>
</evidence>
<dbReference type="Proteomes" id="UP000176498">
    <property type="component" value="Unassembled WGS sequence"/>
</dbReference>
<dbReference type="GO" id="GO:0006515">
    <property type="term" value="P:protein quality control for misfolded or incompletely synthesized proteins"/>
    <property type="evidence" value="ECO:0007669"/>
    <property type="project" value="UniProtKB-UniRule"/>
</dbReference>
<evidence type="ECO:0000313" key="11">
    <source>
        <dbReference type="Proteomes" id="UP000176498"/>
    </source>
</evidence>
<dbReference type="InterPro" id="IPR001328">
    <property type="entry name" value="Pept_tRNA_hydro"/>
</dbReference>
<comment type="caution">
    <text evidence="7">Lacks conserved residue(s) required for the propagation of feature annotation.</text>
</comment>
<dbReference type="FunFam" id="3.40.50.1470:FF:000001">
    <property type="entry name" value="Peptidyl-tRNA hydrolase"/>
    <property type="match status" value="1"/>
</dbReference>
<evidence type="ECO:0000256" key="9">
    <source>
        <dbReference type="RuleBase" id="RU004320"/>
    </source>
</evidence>
<evidence type="ECO:0000256" key="5">
    <source>
        <dbReference type="ARBA" id="ARBA00038063"/>
    </source>
</evidence>
<sequence>MKFIIGLGNPGPEYQNNRHNIGFQTLDQLSANFKLEKKFKAEISKGDNFILAKPQTFMNNSGQAVKALKTFYKIKPENIIIIHDDIDLPIGKIRISQGSSSGGNKGVDSIIKEIGSKNFIRIRVGIANSQRVKIPADKFVLQNFNPSDKKILKYLMPQILEALNMLIADESITKVQNKFN</sequence>
<evidence type="ECO:0000256" key="1">
    <source>
        <dbReference type="ARBA" id="ARBA00013260"/>
    </source>
</evidence>
<dbReference type="GO" id="GO:0005737">
    <property type="term" value="C:cytoplasm"/>
    <property type="evidence" value="ECO:0007669"/>
    <property type="project" value="UniProtKB-SubCell"/>
</dbReference>
<comment type="subunit">
    <text evidence="7">Monomer.</text>
</comment>
<dbReference type="PANTHER" id="PTHR17224:SF1">
    <property type="entry name" value="PEPTIDYL-TRNA HYDROLASE"/>
    <property type="match status" value="1"/>
</dbReference>
<accession>A0A1G1XNZ6</accession>
<feature type="site" description="Discriminates between blocked and unblocked aminoacyl-tRNA" evidence="7">
    <location>
        <position position="9"/>
    </location>
</feature>
<dbReference type="NCBIfam" id="TIGR00447">
    <property type="entry name" value="pth"/>
    <property type="match status" value="1"/>
</dbReference>
<dbReference type="SUPFAM" id="SSF53178">
    <property type="entry name" value="Peptidyl-tRNA hydrolase-like"/>
    <property type="match status" value="1"/>
</dbReference>
<dbReference type="GO" id="GO:0072344">
    <property type="term" value="P:rescue of stalled ribosome"/>
    <property type="evidence" value="ECO:0007669"/>
    <property type="project" value="UniProtKB-UniRule"/>
</dbReference>
<protein>
    <recommendedName>
        <fullName evidence="6 7">Peptidyl-tRNA hydrolase</fullName>
        <shortName evidence="7">Pth</shortName>
        <ecNumber evidence="1 7">3.1.1.29</ecNumber>
    </recommendedName>
</protein>
<dbReference type="CDD" id="cd00462">
    <property type="entry name" value="PTH"/>
    <property type="match status" value="1"/>
</dbReference>
<comment type="function">
    <text evidence="7">Hydrolyzes ribosome-free peptidyl-tRNAs (with 1 or more amino acids incorporated), which drop off the ribosome during protein synthesis, or as a result of ribosome stalling.</text>
</comment>
<proteinExistence type="inferred from homology"/>
<keyword evidence="7" id="KW-0963">Cytoplasm</keyword>
<evidence type="ECO:0000256" key="4">
    <source>
        <dbReference type="ARBA" id="ARBA00022884"/>
    </source>
</evidence>
<dbReference type="PROSITE" id="PS01195">
    <property type="entry name" value="PEPT_TRNA_HYDROL_1"/>
    <property type="match status" value="1"/>
</dbReference>
<dbReference type="InterPro" id="IPR018171">
    <property type="entry name" value="Pept_tRNA_hydro_CS"/>
</dbReference>
<dbReference type="Gene3D" id="3.40.50.1470">
    <property type="entry name" value="Peptidyl-tRNA hydrolase"/>
    <property type="match status" value="1"/>
</dbReference>
<feature type="site" description="Stabilizes the basic form of H active site to accept a proton" evidence="7">
    <location>
        <position position="84"/>
    </location>
</feature>
<dbReference type="GO" id="GO:0000049">
    <property type="term" value="F:tRNA binding"/>
    <property type="evidence" value="ECO:0007669"/>
    <property type="project" value="UniProtKB-UniRule"/>
</dbReference>
<feature type="binding site" evidence="7">
    <location>
        <position position="57"/>
    </location>
    <ligand>
        <name>tRNA</name>
        <dbReference type="ChEBI" id="CHEBI:17843"/>
    </ligand>
</feature>
<keyword evidence="3 7" id="KW-0378">Hydrolase</keyword>
<dbReference type="EC" id="3.1.1.29" evidence="1 7"/>
<evidence type="ECO:0000256" key="2">
    <source>
        <dbReference type="ARBA" id="ARBA00022555"/>
    </source>
</evidence>
<comment type="similarity">
    <text evidence="5 7 9">Belongs to the PTH family.</text>
</comment>
<evidence type="ECO:0000256" key="3">
    <source>
        <dbReference type="ARBA" id="ARBA00022801"/>
    </source>
</evidence>
<evidence type="ECO:0000256" key="7">
    <source>
        <dbReference type="HAMAP-Rule" id="MF_00083"/>
    </source>
</evidence>
<name>A0A1G1XNZ6_9BACT</name>
<dbReference type="AlphaFoldDB" id="A0A1G1XNZ6"/>
<reference evidence="10 11" key="1">
    <citation type="journal article" date="2016" name="Nat. Commun.">
        <title>Thousands of microbial genomes shed light on interconnected biogeochemical processes in an aquifer system.</title>
        <authorList>
            <person name="Anantharaman K."/>
            <person name="Brown C.T."/>
            <person name="Hug L.A."/>
            <person name="Sharon I."/>
            <person name="Castelle C.J."/>
            <person name="Probst A.J."/>
            <person name="Thomas B.C."/>
            <person name="Singh A."/>
            <person name="Wilkins M.J."/>
            <person name="Karaoz U."/>
            <person name="Brodie E.L."/>
            <person name="Williams K.H."/>
            <person name="Hubbard S.S."/>
            <person name="Banfield J.F."/>
        </authorList>
    </citation>
    <scope>NUCLEOTIDE SEQUENCE [LARGE SCALE GENOMIC DNA]</scope>
</reference>
<comment type="function">
    <text evidence="7">Catalyzes the release of premature peptidyl moieties from peptidyl-tRNA molecules trapped in stalled 50S ribosomal subunits, and thus maintains levels of free tRNAs and 50S ribosomes.</text>
</comment>
<keyword evidence="2 7" id="KW-0820">tRNA-binding</keyword>
<comment type="caution">
    <text evidence="10">The sequence shown here is derived from an EMBL/GenBank/DDBJ whole genome shotgun (WGS) entry which is preliminary data.</text>
</comment>
<organism evidence="10 11">
    <name type="scientific">Candidatus Buchananbacteria bacterium RBG_13_36_9</name>
    <dbReference type="NCBI Taxonomy" id="1797530"/>
    <lineage>
        <taxon>Bacteria</taxon>
        <taxon>Candidatus Buchananiibacteriota</taxon>
    </lineage>
</organism>
<feature type="active site" description="Proton acceptor" evidence="7">
    <location>
        <position position="19"/>
    </location>
</feature>
<dbReference type="HAMAP" id="MF_00083">
    <property type="entry name" value="Pept_tRNA_hydro_bact"/>
    <property type="match status" value="1"/>
</dbReference>
<evidence type="ECO:0000256" key="6">
    <source>
        <dbReference type="ARBA" id="ARBA00050038"/>
    </source>
</evidence>
<feature type="binding site" evidence="7">
    <location>
        <position position="14"/>
    </location>
    <ligand>
        <name>tRNA</name>
        <dbReference type="ChEBI" id="CHEBI:17843"/>
    </ligand>
</feature>
<dbReference type="EMBL" id="MHHZ01000013">
    <property type="protein sequence ID" value="OGY41825.1"/>
    <property type="molecule type" value="Genomic_DNA"/>
</dbReference>
<comment type="subcellular location">
    <subcellularLocation>
        <location evidence="7">Cytoplasm</location>
    </subcellularLocation>
</comment>